<feature type="compositionally biased region" description="Polar residues" evidence="1">
    <location>
        <begin position="199"/>
        <end position="209"/>
    </location>
</feature>
<dbReference type="GeneID" id="20091398"/>
<dbReference type="RefSeq" id="XP_008880415.1">
    <property type="nucleotide sequence ID" value="XM_008882193.1"/>
</dbReference>
<dbReference type="AlphaFoldDB" id="A0A024TA85"/>
<accession>A0A024TA85</accession>
<evidence type="ECO:0000313" key="2">
    <source>
        <dbReference type="EMBL" id="ETV90933.1"/>
    </source>
</evidence>
<dbReference type="EMBL" id="KI914018">
    <property type="protein sequence ID" value="ETV90933.1"/>
    <property type="molecule type" value="Genomic_DNA"/>
</dbReference>
<organism evidence="2">
    <name type="scientific">Aphanomyces invadans</name>
    <dbReference type="NCBI Taxonomy" id="157072"/>
    <lineage>
        <taxon>Eukaryota</taxon>
        <taxon>Sar</taxon>
        <taxon>Stramenopiles</taxon>
        <taxon>Oomycota</taxon>
        <taxon>Saprolegniomycetes</taxon>
        <taxon>Saprolegniales</taxon>
        <taxon>Verrucalvaceae</taxon>
        <taxon>Aphanomyces</taxon>
    </lineage>
</organism>
<feature type="region of interest" description="Disordered" evidence="1">
    <location>
        <begin position="51"/>
        <end position="74"/>
    </location>
</feature>
<feature type="region of interest" description="Disordered" evidence="1">
    <location>
        <begin position="185"/>
        <end position="209"/>
    </location>
</feature>
<name>A0A024TA85_9STRA</name>
<gene>
    <name evidence="2" type="ORF">H310_14348</name>
</gene>
<proteinExistence type="predicted"/>
<evidence type="ECO:0000256" key="1">
    <source>
        <dbReference type="SAM" id="MobiDB-lite"/>
    </source>
</evidence>
<reference evidence="2" key="1">
    <citation type="submission" date="2013-12" db="EMBL/GenBank/DDBJ databases">
        <title>The Genome Sequence of Aphanomyces invadans NJM9701.</title>
        <authorList>
            <consortium name="The Broad Institute Genomics Platform"/>
            <person name="Russ C."/>
            <person name="Tyler B."/>
            <person name="van West P."/>
            <person name="Dieguez-Uribeondo J."/>
            <person name="Young S.K."/>
            <person name="Zeng Q."/>
            <person name="Gargeya S."/>
            <person name="Fitzgerald M."/>
            <person name="Abouelleil A."/>
            <person name="Alvarado L."/>
            <person name="Chapman S.B."/>
            <person name="Gainer-Dewar J."/>
            <person name="Goldberg J."/>
            <person name="Griggs A."/>
            <person name="Gujja S."/>
            <person name="Hansen M."/>
            <person name="Howarth C."/>
            <person name="Imamovic A."/>
            <person name="Ireland A."/>
            <person name="Larimer J."/>
            <person name="McCowan C."/>
            <person name="Murphy C."/>
            <person name="Pearson M."/>
            <person name="Poon T.W."/>
            <person name="Priest M."/>
            <person name="Roberts A."/>
            <person name="Saif S."/>
            <person name="Shea T."/>
            <person name="Sykes S."/>
            <person name="Wortman J."/>
            <person name="Nusbaum C."/>
            <person name="Birren B."/>
        </authorList>
    </citation>
    <scope>NUCLEOTIDE SEQUENCE [LARGE SCALE GENOMIC DNA]</scope>
    <source>
        <strain evidence="2">NJM9701</strain>
    </source>
</reference>
<dbReference type="VEuPathDB" id="FungiDB:H310_14348"/>
<sequence>MASRLPPQDRQVRVWLVAGQFVRRPGARAVVMYIHVDRGLAVLQGVPCDRRSSGPRLSPRSMARASSRHATHGQHRRFPIELKYLKSDGKLHLAIDTVRIWRLVWIEIPKFNLVRCGPDPFARIRPTRLRVLGVGVASPDAHGCQRAMARLSPSATIGVWRQANYPTSCCCPAWPPHLLRINPQRRQTSSPHLRPDQLGTRSSSLAANT</sequence>
<protein>
    <submittedName>
        <fullName evidence="2">Uncharacterized protein</fullName>
    </submittedName>
</protein>